<dbReference type="Pfam" id="PF08245">
    <property type="entry name" value="Mur_ligase_M"/>
    <property type="match status" value="1"/>
</dbReference>
<dbReference type="Gene3D" id="3.40.1390.10">
    <property type="entry name" value="MurE/MurF, N-terminal domain"/>
    <property type="match status" value="1"/>
</dbReference>
<sequence length="504" mass="56444">MSMFSLKTIQLILDEQQVRYTVFRVSQDGLLPYRPDHIPLSFFSFSSKDIRKDTIFIGLRGRKHDGSDFACEAITKGAKVVMINSKKSLKLYKSLGEHSAFVIVTQNTIKAFHVIAEYKRNAMSGIVLCLTGSYGKTTIKEMIVSGLRKVLANAYYDEDVLCTHVAENEGNRNTMIGVMQTICNVDKDLKCLILEVGMSEKGEIKEMVTLAKPDISMLVSVSSAHVGSFNTIQEIHKAKLEVFHEKCLCIVNMDINYFDEVYSFLKKSEREIILYGGAGTEYRLRNFTSHFTKEAFSTDVEAVVCGNTMKYTIGDIGNHIVSNSIAALCAISSVCKVLDISNYESILFECSDIFQEFKALQGRGAATFCNIKTERFLLLDESYNNPPNAIMAMIDRAIMFGKAMNGRTIAVLGDMAELGNLSHKEHVRALTYVADSSVDMVFLVGEHMKDALSTIEQKKNFRLFHTNDEIINELNNVLRQDDVLVVKGARTMALNEIVDAFARK</sequence>
<evidence type="ECO:0000313" key="12">
    <source>
        <dbReference type="EMBL" id="AWD33182.1"/>
    </source>
</evidence>
<dbReference type="Gene3D" id="3.40.1190.10">
    <property type="entry name" value="Mur-like, catalytic domain"/>
    <property type="match status" value="1"/>
</dbReference>
<evidence type="ECO:0000259" key="9">
    <source>
        <dbReference type="Pfam" id="PF01225"/>
    </source>
</evidence>
<dbReference type="InterPro" id="IPR013221">
    <property type="entry name" value="Mur_ligase_cen"/>
</dbReference>
<evidence type="ECO:0000256" key="7">
    <source>
        <dbReference type="ARBA" id="ARBA00023306"/>
    </source>
</evidence>
<evidence type="ECO:0000256" key="6">
    <source>
        <dbReference type="ARBA" id="ARBA00022984"/>
    </source>
</evidence>
<dbReference type="Gene3D" id="3.90.190.20">
    <property type="entry name" value="Mur ligase, C-terminal domain"/>
    <property type="match status" value="1"/>
</dbReference>
<dbReference type="InterPro" id="IPR036615">
    <property type="entry name" value="Mur_ligase_C_dom_sf"/>
</dbReference>
<dbReference type="EMBL" id="CP025989">
    <property type="protein sequence ID" value="AWD33182.1"/>
    <property type="molecule type" value="Genomic_DNA"/>
</dbReference>
<dbReference type="SUPFAM" id="SSF63418">
    <property type="entry name" value="MurE/MurF N-terminal domain"/>
    <property type="match status" value="1"/>
</dbReference>
<dbReference type="SUPFAM" id="SSF53623">
    <property type="entry name" value="MurD-like peptide ligases, catalytic domain"/>
    <property type="match status" value="1"/>
</dbReference>
<dbReference type="OrthoDB" id="9800958at2"/>
<evidence type="ECO:0000256" key="3">
    <source>
        <dbReference type="ARBA" id="ARBA00022741"/>
    </source>
</evidence>
<dbReference type="PANTHER" id="PTHR43024:SF1">
    <property type="entry name" value="UDP-N-ACETYLMURAMOYL-TRIPEPTIDE--D-ALANYL-D-ALANINE LIGASE"/>
    <property type="match status" value="1"/>
</dbReference>
<dbReference type="GO" id="GO:0071555">
    <property type="term" value="P:cell wall organization"/>
    <property type="evidence" value="ECO:0007669"/>
    <property type="project" value="UniProtKB-KW"/>
</dbReference>
<dbReference type="GO" id="GO:0051301">
    <property type="term" value="P:cell division"/>
    <property type="evidence" value="ECO:0007669"/>
    <property type="project" value="UniProtKB-KW"/>
</dbReference>
<keyword evidence="5" id="KW-0133">Cell shape</keyword>
<feature type="domain" description="Mur ligase central" evidence="11">
    <location>
        <begin position="131"/>
        <end position="330"/>
    </location>
</feature>
<dbReference type="AlphaFoldDB" id="A0A2U8BS64"/>
<keyword evidence="7" id="KW-0131">Cell cycle</keyword>
<dbReference type="InterPro" id="IPR036565">
    <property type="entry name" value="Mur-like_cat_sf"/>
</dbReference>
<protein>
    <submittedName>
        <fullName evidence="12">UDP-N-acetylmuramoyl-tripeptide--D-alanyl-D-alanine ligase</fullName>
    </submittedName>
</protein>
<dbReference type="InterPro" id="IPR004101">
    <property type="entry name" value="Mur_ligase_C"/>
</dbReference>
<evidence type="ECO:0000259" key="10">
    <source>
        <dbReference type="Pfam" id="PF02875"/>
    </source>
</evidence>
<dbReference type="GO" id="GO:0008360">
    <property type="term" value="P:regulation of cell shape"/>
    <property type="evidence" value="ECO:0007669"/>
    <property type="project" value="UniProtKB-KW"/>
</dbReference>
<keyword evidence="8" id="KW-0961">Cell wall biogenesis/degradation</keyword>
<dbReference type="Pfam" id="PF01225">
    <property type="entry name" value="Mur_ligase"/>
    <property type="match status" value="1"/>
</dbReference>
<dbReference type="InterPro" id="IPR035911">
    <property type="entry name" value="MurE/MurF_N"/>
</dbReference>
<dbReference type="InterPro" id="IPR000713">
    <property type="entry name" value="Mur_ligase_N"/>
</dbReference>
<proteinExistence type="predicted"/>
<evidence type="ECO:0000313" key="13">
    <source>
        <dbReference type="Proteomes" id="UP000244519"/>
    </source>
</evidence>
<name>A0A2U8BS64_9RICK</name>
<evidence type="ECO:0000256" key="2">
    <source>
        <dbReference type="ARBA" id="ARBA00022618"/>
    </source>
</evidence>
<dbReference type="GO" id="GO:0016881">
    <property type="term" value="F:acid-amino acid ligase activity"/>
    <property type="evidence" value="ECO:0007669"/>
    <property type="project" value="InterPro"/>
</dbReference>
<evidence type="ECO:0000256" key="1">
    <source>
        <dbReference type="ARBA" id="ARBA00022598"/>
    </source>
</evidence>
<keyword evidence="4" id="KW-0067">ATP-binding</keyword>
<keyword evidence="2" id="KW-0132">Cell division</keyword>
<feature type="domain" description="Mur ligase C-terminal" evidence="10">
    <location>
        <begin position="382"/>
        <end position="490"/>
    </location>
</feature>
<keyword evidence="3" id="KW-0547">Nucleotide-binding</keyword>
<evidence type="ECO:0000256" key="5">
    <source>
        <dbReference type="ARBA" id="ARBA00022960"/>
    </source>
</evidence>
<keyword evidence="13" id="KW-1185">Reference proteome</keyword>
<evidence type="ECO:0000256" key="8">
    <source>
        <dbReference type="ARBA" id="ARBA00023316"/>
    </source>
</evidence>
<evidence type="ECO:0000256" key="4">
    <source>
        <dbReference type="ARBA" id="ARBA00022840"/>
    </source>
</evidence>
<dbReference type="Proteomes" id="UP000244519">
    <property type="component" value="Chromosome"/>
</dbReference>
<dbReference type="GO" id="GO:0009252">
    <property type="term" value="P:peptidoglycan biosynthetic process"/>
    <property type="evidence" value="ECO:0007669"/>
    <property type="project" value="UniProtKB-KW"/>
</dbReference>
<dbReference type="KEGG" id="fso:Fsol_00385"/>
<dbReference type="InterPro" id="IPR051046">
    <property type="entry name" value="MurCDEF_CellWall_CoF430Synth"/>
</dbReference>
<dbReference type="SUPFAM" id="SSF53244">
    <property type="entry name" value="MurD-like peptide ligases, peptide-binding domain"/>
    <property type="match status" value="1"/>
</dbReference>
<dbReference type="Pfam" id="PF02875">
    <property type="entry name" value="Mur_ligase_C"/>
    <property type="match status" value="1"/>
</dbReference>
<evidence type="ECO:0000259" key="11">
    <source>
        <dbReference type="Pfam" id="PF08245"/>
    </source>
</evidence>
<feature type="domain" description="Mur ligase N-terminal catalytic" evidence="9">
    <location>
        <begin position="42"/>
        <end position="115"/>
    </location>
</feature>
<dbReference type="RefSeq" id="WP_108673211.1">
    <property type="nucleotide sequence ID" value="NZ_CP025989.1"/>
</dbReference>
<dbReference type="GO" id="GO:0005524">
    <property type="term" value="F:ATP binding"/>
    <property type="evidence" value="ECO:0007669"/>
    <property type="project" value="UniProtKB-KW"/>
</dbReference>
<reference evidence="12 13" key="1">
    <citation type="journal article" date="2018" name="Genome Biol. Evol.">
        <title>The Genome Sequence of "Candidatus Fokinia solitaria": Insights on Reductive Evolution in Rickettsiales.</title>
        <authorList>
            <person name="Floriano A.M."/>
            <person name="Castelli M."/>
            <person name="Krenek S."/>
            <person name="Berendonk T.U."/>
            <person name="Bazzocchi C."/>
            <person name="Petroni G."/>
            <person name="Sassera D."/>
        </authorList>
    </citation>
    <scope>NUCLEOTIDE SEQUENCE [LARGE SCALE GENOMIC DNA]</scope>
    <source>
        <strain evidence="12">Rio ETE_ALG 3VII</strain>
    </source>
</reference>
<keyword evidence="1 12" id="KW-0436">Ligase</keyword>
<keyword evidence="6" id="KW-0573">Peptidoglycan synthesis</keyword>
<organism evidence="12 13">
    <name type="scientific">Candidatus Fokinia solitaria</name>
    <dbReference type="NCBI Taxonomy" id="1802984"/>
    <lineage>
        <taxon>Bacteria</taxon>
        <taxon>Pseudomonadati</taxon>
        <taxon>Pseudomonadota</taxon>
        <taxon>Alphaproteobacteria</taxon>
        <taxon>Rickettsiales</taxon>
        <taxon>Candidatus Midichloriaceae</taxon>
        <taxon>Candidatus Fokinia</taxon>
    </lineage>
</organism>
<gene>
    <name evidence="12" type="ORF">Fsol_00385</name>
</gene>
<dbReference type="PANTHER" id="PTHR43024">
    <property type="entry name" value="UDP-N-ACETYLMURAMOYL-TRIPEPTIDE--D-ALANYL-D-ALANINE LIGASE"/>
    <property type="match status" value="1"/>
</dbReference>
<accession>A0A2U8BS64</accession>